<organism evidence="3">
    <name type="scientific">Noccaea caerulescens</name>
    <name type="common">Alpine penny-cress</name>
    <name type="synonym">Thlaspi caerulescens</name>
    <dbReference type="NCBI Taxonomy" id="107243"/>
    <lineage>
        <taxon>Eukaryota</taxon>
        <taxon>Viridiplantae</taxon>
        <taxon>Streptophyta</taxon>
        <taxon>Embryophyta</taxon>
        <taxon>Tracheophyta</taxon>
        <taxon>Spermatophyta</taxon>
        <taxon>Magnoliopsida</taxon>
        <taxon>eudicotyledons</taxon>
        <taxon>Gunneridae</taxon>
        <taxon>Pentapetalae</taxon>
        <taxon>rosids</taxon>
        <taxon>malvids</taxon>
        <taxon>Brassicales</taxon>
        <taxon>Brassicaceae</taxon>
        <taxon>Coluteocarpeae</taxon>
        <taxon>Noccaea</taxon>
    </lineage>
</organism>
<dbReference type="PANTHER" id="PTHR46444">
    <property type="entry name" value="DCD (DEVELOPMENT AND CELL DEATH) DOMAIN PROTEIN-RELATED"/>
    <property type="match status" value="1"/>
</dbReference>
<name>A0A1J3CZT7_NOCCA</name>
<gene>
    <name evidence="3" type="ORF">GA_TR18043_c0_g1_i1_g.57923</name>
</gene>
<evidence type="ECO:0000259" key="2">
    <source>
        <dbReference type="PROSITE" id="PS51222"/>
    </source>
</evidence>
<dbReference type="PROSITE" id="PS51222">
    <property type="entry name" value="DCD"/>
    <property type="match status" value="1"/>
</dbReference>
<evidence type="ECO:0000313" key="3">
    <source>
        <dbReference type="EMBL" id="JAU13339.1"/>
    </source>
</evidence>
<proteinExistence type="predicted"/>
<dbReference type="PANTHER" id="PTHR46444:SF9">
    <property type="entry name" value="DCD (DEVELOPMENT AND CELL DEATH) DOMAIN PROTEIN"/>
    <property type="match status" value="1"/>
</dbReference>
<feature type="compositionally biased region" description="Basic and acidic residues" evidence="1">
    <location>
        <begin position="817"/>
        <end position="829"/>
    </location>
</feature>
<sequence length="860" mass="96291">MPKYRRMKLMEESNGASGEEPEYGAIFMSNNSTRKECLRRELFGLPNWQAGFVKQVKAGMLLFLFEFESRELHGVFQACSDGAINIEPDAFCSSGKQFPAQVKFTEMWHCRPLREMEFRDAISDNYFTATKFNFGLSKAQVQRLLKLFSLKKVERSQPRKTAVAKHTRKSASGLGNAAGDRDFGNCGAEDTDGDVDREFPLRVTSAGDRLGRSRSLKENYGFGDESDIGVETKGNEYSGNTSGVYRRLVDPKLHGSKDRVGYDFSMNNSFGTDALTNHSSYNDRGVPKNLRHTASGWSEKEYHEKDGITLASMWSNHEECLNFGADPSVPAQISVPRGSRYGTNTEYYDPCDPGIPGHATMNSSRQGIGAPNVDSMGSAFYTGNSNHVSREEVIAVGGYVSDTLPSERVQPFSDEHNGTSMNKTSLGVDYYIPMPTEHPEYQTSTGMTGVSGSESQYEYRNGHLRHSQFPGPLTSSGTAENTRDFERSSYSNRSIIPSFAYPLPSRDLSPKDGVNNEISAYQSQEKCGGHLSYPYNRMVRDSRIYPSFTYPSTSGDGADLYSEKRTHNQVQAYQQHEEFNGDALDSNNRVIRMNERVNPAGLERNRTRKSVFSRLAMPSEERVAEKDTSPISDSESVDEVMAFLNDCHEHWVEQKKPNMSNPEAFGKPKKKKEKIRTAEVLDNDLMLPFTETTPEDLSDWEENVEHSAQKRSFIDFKRRSKAQKSPGNPSQGCELSAPQDKKRKLLRPKLIEGDSEKIRGNNGNPIENDLAPQDKKKKLLRPKLTEGASEKDRGNNGNPIENDLASQDKKRKLLRRKLTEDESEKDRGNNDNPIESDLASKSASEVPDPVNDGLLGRGDQ</sequence>
<feature type="region of interest" description="Disordered" evidence="1">
    <location>
        <begin position="711"/>
        <end position="860"/>
    </location>
</feature>
<dbReference type="EMBL" id="GEVI01018981">
    <property type="protein sequence ID" value="JAU13339.1"/>
    <property type="molecule type" value="Transcribed_RNA"/>
</dbReference>
<accession>A0A1J3CZT7</accession>
<dbReference type="InterPro" id="IPR013989">
    <property type="entry name" value="Dev_and_cell_death_domain"/>
</dbReference>
<dbReference type="Pfam" id="PF10539">
    <property type="entry name" value="Dev_Cell_Death"/>
    <property type="match status" value="1"/>
</dbReference>
<reference evidence="3" key="1">
    <citation type="submission" date="2016-07" db="EMBL/GenBank/DDBJ databases">
        <title>De novo transcriptome assembly of four accessions of the metal hyperaccumulator plant Noccaea caerulescens.</title>
        <authorList>
            <person name="Blande D."/>
            <person name="Halimaa P."/>
            <person name="Tervahauta A.I."/>
            <person name="Aarts M.G."/>
            <person name="Karenlampi S.O."/>
        </authorList>
    </citation>
    <scope>NUCLEOTIDE SEQUENCE</scope>
</reference>
<evidence type="ECO:0000256" key="1">
    <source>
        <dbReference type="SAM" id="MobiDB-lite"/>
    </source>
</evidence>
<dbReference type="AlphaFoldDB" id="A0A1J3CZT7"/>
<feature type="domain" description="DCD" evidence="2">
    <location>
        <begin position="20"/>
        <end position="150"/>
    </location>
</feature>
<feature type="compositionally biased region" description="Basic and acidic residues" evidence="1">
    <location>
        <begin position="749"/>
        <end position="759"/>
    </location>
</feature>
<dbReference type="SMART" id="SM00767">
    <property type="entry name" value="DCD"/>
    <property type="match status" value="1"/>
</dbReference>
<protein>
    <submittedName>
        <fullName evidence="3">B2 protein</fullName>
    </submittedName>
</protein>
<feature type="compositionally biased region" description="Polar residues" evidence="1">
    <location>
        <begin position="723"/>
        <end position="733"/>
    </location>
</feature>